<sequence>MKTQDLTGKQVMIIAGETSGDHHGARLVAEMAKKEPDLHVCGIGGPQMQAAGVEILVDAGQLSVVGITEVFSALPVVLREAGRVKREMLRRMPDLLILIDFPDFNLHMAGFAKKHGIKVFYYISPQIWAWRRSRVKKIKRRVDHMAVILPFEADFYRTWQVPVTFVGHPLLDHYGQKHWQEPANNSGQESAPEAATVVGLLAGSRKSEIRRNLPVMLAAAGRLAEDLPGVEFIVSVAPGIDPLWLEDWIQPWRDRIDMKLQSGEIAGVLEQCTLVVAASGTVTLEAAIFGVPMVIMYRISNLSYMLGKMLVKVDHIGLANIIAGQRVVPELIQQDANPGTIARTVRDLLSDRSALLALRRRLKTVRAMLGEPGASEKAANIALSLIYRKTAATPAGRV</sequence>
<dbReference type="EMBL" id="JACDUS010000013">
    <property type="protein sequence ID" value="MBA2882837.1"/>
    <property type="molecule type" value="Genomic_DNA"/>
</dbReference>
<evidence type="ECO:0000313" key="11">
    <source>
        <dbReference type="EMBL" id="MBA2882837.1"/>
    </source>
</evidence>
<dbReference type="AlphaFoldDB" id="A0A7W0CBY0"/>
<dbReference type="PANTHER" id="PTHR30372">
    <property type="entry name" value="LIPID-A-DISACCHARIDE SYNTHASE"/>
    <property type="match status" value="1"/>
</dbReference>
<dbReference type="SUPFAM" id="SSF53756">
    <property type="entry name" value="UDP-Glycosyltransferase/glycogen phosphorylase"/>
    <property type="match status" value="1"/>
</dbReference>
<dbReference type="InterPro" id="IPR003835">
    <property type="entry name" value="Glyco_trans_19"/>
</dbReference>
<comment type="similarity">
    <text evidence="10">Belongs to the LpxB family.</text>
</comment>
<accession>A0A7W0CBY0</accession>
<proteinExistence type="inferred from homology"/>
<comment type="catalytic activity">
    <reaction evidence="9 10">
        <text>a lipid X + a UDP-2-N,3-O-bis[(3R)-3-hydroxyacyl]-alpha-D-glucosamine = a lipid A disaccharide + UDP + H(+)</text>
        <dbReference type="Rhea" id="RHEA:67828"/>
        <dbReference type="ChEBI" id="CHEBI:15378"/>
        <dbReference type="ChEBI" id="CHEBI:58223"/>
        <dbReference type="ChEBI" id="CHEBI:137748"/>
        <dbReference type="ChEBI" id="CHEBI:176338"/>
        <dbReference type="ChEBI" id="CHEBI:176343"/>
        <dbReference type="EC" id="2.4.1.182"/>
    </reaction>
</comment>
<evidence type="ECO:0000256" key="2">
    <source>
        <dbReference type="ARBA" id="ARBA00012687"/>
    </source>
</evidence>
<reference evidence="11 12" key="1">
    <citation type="submission" date="2020-07" db="EMBL/GenBank/DDBJ databases">
        <title>Genomic Encyclopedia of Type Strains, Phase IV (KMG-IV): sequencing the most valuable type-strain genomes for metagenomic binning, comparative biology and taxonomic classification.</title>
        <authorList>
            <person name="Goeker M."/>
        </authorList>
    </citation>
    <scope>NUCLEOTIDE SEQUENCE [LARGE SCALE GENOMIC DNA]</scope>
    <source>
        <strain evidence="11 12">DSM 17721</strain>
    </source>
</reference>
<comment type="caution">
    <text evidence="11">The sequence shown here is derived from an EMBL/GenBank/DDBJ whole genome shotgun (WGS) entry which is preliminary data.</text>
</comment>
<dbReference type="GO" id="GO:0008915">
    <property type="term" value="F:lipid-A-disaccharide synthase activity"/>
    <property type="evidence" value="ECO:0007669"/>
    <property type="project" value="UniProtKB-UniRule"/>
</dbReference>
<dbReference type="UniPathway" id="UPA00973"/>
<dbReference type="NCBIfam" id="TIGR00215">
    <property type="entry name" value="lpxB"/>
    <property type="match status" value="1"/>
</dbReference>
<evidence type="ECO:0000256" key="7">
    <source>
        <dbReference type="ARBA" id="ARBA00022679"/>
    </source>
</evidence>
<protein>
    <recommendedName>
        <fullName evidence="3 10">Lipid-A-disaccharide synthase</fullName>
        <ecNumber evidence="2 10">2.4.1.182</ecNumber>
    </recommendedName>
</protein>
<dbReference type="GO" id="GO:0009245">
    <property type="term" value="P:lipid A biosynthetic process"/>
    <property type="evidence" value="ECO:0007669"/>
    <property type="project" value="UniProtKB-UniRule"/>
</dbReference>
<dbReference type="RefSeq" id="WP_181552459.1">
    <property type="nucleotide sequence ID" value="NZ_JACDUS010000013.1"/>
</dbReference>
<dbReference type="GO" id="GO:0005543">
    <property type="term" value="F:phospholipid binding"/>
    <property type="evidence" value="ECO:0007669"/>
    <property type="project" value="TreeGrafter"/>
</dbReference>
<keyword evidence="12" id="KW-1185">Reference proteome</keyword>
<dbReference type="PANTHER" id="PTHR30372:SF4">
    <property type="entry name" value="LIPID-A-DISACCHARIDE SYNTHASE, MITOCHONDRIAL-RELATED"/>
    <property type="match status" value="1"/>
</dbReference>
<evidence type="ECO:0000256" key="8">
    <source>
        <dbReference type="ARBA" id="ARBA00023098"/>
    </source>
</evidence>
<name>A0A7W0CBY0_9BACT</name>
<dbReference type="EC" id="2.4.1.182" evidence="2 10"/>
<organism evidence="11 12">
    <name type="scientific">Desulfosalsimonas propionicica</name>
    <dbReference type="NCBI Taxonomy" id="332175"/>
    <lineage>
        <taxon>Bacteria</taxon>
        <taxon>Pseudomonadati</taxon>
        <taxon>Thermodesulfobacteriota</taxon>
        <taxon>Desulfobacteria</taxon>
        <taxon>Desulfobacterales</taxon>
        <taxon>Desulfosalsimonadaceae</taxon>
        <taxon>Desulfosalsimonas</taxon>
    </lineage>
</organism>
<evidence type="ECO:0000256" key="10">
    <source>
        <dbReference type="HAMAP-Rule" id="MF_00392"/>
    </source>
</evidence>
<dbReference type="Pfam" id="PF02684">
    <property type="entry name" value="LpxB"/>
    <property type="match status" value="1"/>
</dbReference>
<dbReference type="Proteomes" id="UP000525298">
    <property type="component" value="Unassembled WGS sequence"/>
</dbReference>
<evidence type="ECO:0000256" key="3">
    <source>
        <dbReference type="ARBA" id="ARBA00020902"/>
    </source>
</evidence>
<keyword evidence="6 10" id="KW-0328">Glycosyltransferase</keyword>
<dbReference type="Gene3D" id="3.40.50.2000">
    <property type="entry name" value="Glycogen Phosphorylase B"/>
    <property type="match status" value="1"/>
</dbReference>
<dbReference type="GO" id="GO:0016020">
    <property type="term" value="C:membrane"/>
    <property type="evidence" value="ECO:0007669"/>
    <property type="project" value="GOC"/>
</dbReference>
<gene>
    <name evidence="10" type="primary">lpxB</name>
    <name evidence="11" type="ORF">HNR65_003192</name>
</gene>
<evidence type="ECO:0000256" key="1">
    <source>
        <dbReference type="ARBA" id="ARBA00002056"/>
    </source>
</evidence>
<evidence type="ECO:0000256" key="6">
    <source>
        <dbReference type="ARBA" id="ARBA00022676"/>
    </source>
</evidence>
<dbReference type="HAMAP" id="MF_00392">
    <property type="entry name" value="LpxB"/>
    <property type="match status" value="1"/>
</dbReference>
<evidence type="ECO:0000256" key="5">
    <source>
        <dbReference type="ARBA" id="ARBA00022556"/>
    </source>
</evidence>
<keyword evidence="8 10" id="KW-0443">Lipid metabolism</keyword>
<evidence type="ECO:0000313" key="12">
    <source>
        <dbReference type="Proteomes" id="UP000525298"/>
    </source>
</evidence>
<keyword evidence="4 10" id="KW-0444">Lipid biosynthesis</keyword>
<comment type="function">
    <text evidence="1 10">Condensation of UDP-2,3-diacylglucosamine and 2,3-diacylglucosamine-1-phosphate to form lipid A disaccharide, a precursor of lipid A, a phosphorylated glycolipid that anchors the lipopolysaccharide to the outer membrane of the cell.</text>
</comment>
<evidence type="ECO:0000256" key="4">
    <source>
        <dbReference type="ARBA" id="ARBA00022516"/>
    </source>
</evidence>
<keyword evidence="7 10" id="KW-0808">Transferase</keyword>
<keyword evidence="5 10" id="KW-0441">Lipid A biosynthesis</keyword>
<comment type="pathway">
    <text evidence="10">Bacterial outer membrane biogenesis; LPS lipid A biosynthesis.</text>
</comment>
<evidence type="ECO:0000256" key="9">
    <source>
        <dbReference type="ARBA" id="ARBA00048975"/>
    </source>
</evidence>